<protein>
    <recommendedName>
        <fullName evidence="2">C2 NT-type domain-containing protein</fullName>
    </recommendedName>
</protein>
<dbReference type="OrthoDB" id="545530at2759"/>
<feature type="region of interest" description="Disordered" evidence="1">
    <location>
        <begin position="213"/>
        <end position="244"/>
    </location>
</feature>
<sequence>MLNKFRKRSGAVRFNFSMTVHALAPWPAVDRAVAIGWQRGSKKSKRGATASKMPQPLSGRLGSAVEFEEAFQLSATLYMDGGRKPSTAGPFKKKALILAVLETERSGETKSLGRVVIDLAQYAAPLNEVKRDFDIACSKSIQSAVGTPKLSVSLRCTWKGASGPGSAASSHSSDTTGSALTSNLSSFWHKKEKRKQGRLTGEQADDLRGFEHLANRPGLEPDSPQVGAHDGLPESPNPPAIDFPRLNTIRESDREYLRQASRQSLGVTLAETHDESQDGGGRAVPDAIANEYDADGVLRDSDLDSEPNPPANSASGAHPSPPPPDRVSSWLASMDGSEQGVKTPKMTTREQEVKDAAQSLLAALGSSDEETDEGKVAENESAGSGFSGGGSGRRSMESPVAQDDVCTVEPESTKDGQGGDAALEPEPSGQSEPESEHSWQSPVGSLPAQESIGSPASFHSGVDSLPSVQSGSLSGRFGKGRKGRMGPAKSPQSTGKPVPLRPSTAETVVSTPGGAECLPSQGATAEPVASGQTSADPITSQQSAPKGLPIRHTESGANPFVDSTSHSPRGEHHGVRSDLPEKGGLQQGHGLPETSGEDTHGEEPRSGSKSLPLHVEPSTSTSQAMEQGHAPRRWTRVFDKEGKDHKSPTLGKTEDVEGASRKDNLSIPLHREKGSVATRDYAGLHQLRTAAFLEASVYLARSGRHRDKPRNMHAPARRIARTVAALGPEQGAAAGRNALRAIKAMVDGAGANTCTAAFWWTNCVQLRLLLPNLATKAGAGPPGPKEVHWAVKALAPQVAELEKDIFDRVQQYLWWKVLMSEVVGTAGKGEVATATSCSSTGSPRPEKDVAVHRWLGALAAVDEQFQLCASGKGLEGHVPLLKTQVLRNCMKRMDMILFQEMLADGGELGAGIVTQAPSETLGTAVIDDTMGGGLEGWPLLEDLVLPFSRGPLTFGVGMNLKMAVTRWSEWAFRVDVGGSHVGGEPSHLFFPLLTATADLLMMPKELLTDKGVRDDIFSALSLRSMCCIMKRYQPDDFAPEAVTPAVQEQLDVELRQSKPCPVELCVSYEAPDASALERLDECLAVDMDSDSEDDLDELDGMYERCGDEGPPRFEVLKDLWGRKAYGAVSARR</sequence>
<reference evidence="3" key="1">
    <citation type="submission" date="2020-12" db="EMBL/GenBank/DDBJ databases">
        <authorList>
            <person name="Iha C."/>
        </authorList>
    </citation>
    <scope>NUCLEOTIDE SEQUENCE</scope>
</reference>
<feature type="region of interest" description="Disordered" evidence="1">
    <location>
        <begin position="298"/>
        <end position="659"/>
    </location>
</feature>
<feature type="domain" description="C2 NT-type" evidence="2">
    <location>
        <begin position="4"/>
        <end position="158"/>
    </location>
</feature>
<feature type="compositionally biased region" description="Basic and acidic residues" evidence="1">
    <location>
        <begin position="597"/>
        <end position="606"/>
    </location>
</feature>
<dbReference type="PROSITE" id="PS51840">
    <property type="entry name" value="C2_NT"/>
    <property type="match status" value="1"/>
</dbReference>
<dbReference type="InterPro" id="IPR019448">
    <property type="entry name" value="NT-C2"/>
</dbReference>
<dbReference type="AlphaFoldDB" id="A0A8S1ISR3"/>
<dbReference type="EMBL" id="CAJHUC010000730">
    <property type="protein sequence ID" value="CAD7697918.1"/>
    <property type="molecule type" value="Genomic_DNA"/>
</dbReference>
<feature type="compositionally biased region" description="Basic and acidic residues" evidence="1">
    <location>
        <begin position="636"/>
        <end position="659"/>
    </location>
</feature>
<evidence type="ECO:0000259" key="2">
    <source>
        <dbReference type="PROSITE" id="PS51840"/>
    </source>
</evidence>
<proteinExistence type="predicted"/>
<keyword evidence="4" id="KW-1185">Reference proteome</keyword>
<organism evidence="3 4">
    <name type="scientific">Ostreobium quekettii</name>
    <dbReference type="NCBI Taxonomy" id="121088"/>
    <lineage>
        <taxon>Eukaryota</taxon>
        <taxon>Viridiplantae</taxon>
        <taxon>Chlorophyta</taxon>
        <taxon>core chlorophytes</taxon>
        <taxon>Ulvophyceae</taxon>
        <taxon>TCBD clade</taxon>
        <taxon>Bryopsidales</taxon>
        <taxon>Ostreobineae</taxon>
        <taxon>Ostreobiaceae</taxon>
        <taxon>Ostreobium</taxon>
    </lineage>
</organism>
<evidence type="ECO:0000256" key="1">
    <source>
        <dbReference type="SAM" id="MobiDB-lite"/>
    </source>
</evidence>
<evidence type="ECO:0000313" key="4">
    <source>
        <dbReference type="Proteomes" id="UP000708148"/>
    </source>
</evidence>
<feature type="compositionally biased region" description="Basic and acidic residues" evidence="1">
    <location>
        <begin position="568"/>
        <end position="581"/>
    </location>
</feature>
<accession>A0A8S1ISR3</accession>
<comment type="caution">
    <text evidence="3">The sequence shown here is derived from an EMBL/GenBank/DDBJ whole genome shotgun (WGS) entry which is preliminary data.</text>
</comment>
<dbReference type="Pfam" id="PF10358">
    <property type="entry name" value="NT-C2"/>
    <property type="match status" value="1"/>
</dbReference>
<evidence type="ECO:0000313" key="3">
    <source>
        <dbReference type="EMBL" id="CAD7697918.1"/>
    </source>
</evidence>
<feature type="compositionally biased region" description="Polar residues" evidence="1">
    <location>
        <begin position="530"/>
        <end position="544"/>
    </location>
</feature>
<gene>
    <name evidence="3" type="ORF">OSTQU699_LOCUS3279</name>
</gene>
<feature type="compositionally biased region" description="Low complexity" evidence="1">
    <location>
        <begin position="356"/>
        <end position="366"/>
    </location>
</feature>
<dbReference type="Proteomes" id="UP000708148">
    <property type="component" value="Unassembled WGS sequence"/>
</dbReference>
<name>A0A8S1ISR3_9CHLO</name>